<dbReference type="AlphaFoldDB" id="A0A512D9B9"/>
<protein>
    <recommendedName>
        <fullName evidence="3">RNA polymerase sigma factor 70 region 4 type 2 domain-containing protein</fullName>
    </recommendedName>
</protein>
<keyword evidence="2" id="KW-1185">Reference proteome</keyword>
<comment type="caution">
    <text evidence="1">The sequence shown here is derived from an EMBL/GenBank/DDBJ whole genome shotgun (WGS) entry which is preliminary data.</text>
</comment>
<gene>
    <name evidence="1" type="ORF">CAE01nite_08090</name>
</gene>
<dbReference type="InterPro" id="IPR013324">
    <property type="entry name" value="RNA_pol_sigma_r3/r4-like"/>
</dbReference>
<dbReference type="InterPro" id="IPR036388">
    <property type="entry name" value="WH-like_DNA-bd_sf"/>
</dbReference>
<evidence type="ECO:0000313" key="2">
    <source>
        <dbReference type="Proteomes" id="UP000321181"/>
    </source>
</evidence>
<evidence type="ECO:0000313" key="1">
    <source>
        <dbReference type="EMBL" id="GEO33084.1"/>
    </source>
</evidence>
<organism evidence="1 2">
    <name type="scientific">Cellulomonas aerilata</name>
    <dbReference type="NCBI Taxonomy" id="515326"/>
    <lineage>
        <taxon>Bacteria</taxon>
        <taxon>Bacillati</taxon>
        <taxon>Actinomycetota</taxon>
        <taxon>Actinomycetes</taxon>
        <taxon>Micrococcales</taxon>
        <taxon>Cellulomonadaceae</taxon>
        <taxon>Cellulomonas</taxon>
    </lineage>
</organism>
<proteinExistence type="predicted"/>
<dbReference type="EMBL" id="BJYY01000002">
    <property type="protein sequence ID" value="GEO33084.1"/>
    <property type="molecule type" value="Genomic_DNA"/>
</dbReference>
<name>A0A512D9B9_9CELL</name>
<reference evidence="1 2" key="1">
    <citation type="submission" date="2019-07" db="EMBL/GenBank/DDBJ databases">
        <title>Whole genome shotgun sequence of Cellulomonas aerilata NBRC 106308.</title>
        <authorList>
            <person name="Hosoyama A."/>
            <person name="Uohara A."/>
            <person name="Ohji S."/>
            <person name="Ichikawa N."/>
        </authorList>
    </citation>
    <scope>NUCLEOTIDE SEQUENCE [LARGE SCALE GENOMIC DNA]</scope>
    <source>
        <strain evidence="1 2">NBRC 106308</strain>
    </source>
</reference>
<dbReference type="Proteomes" id="UP000321181">
    <property type="component" value="Unassembled WGS sequence"/>
</dbReference>
<evidence type="ECO:0008006" key="3">
    <source>
        <dbReference type="Google" id="ProtNLM"/>
    </source>
</evidence>
<accession>A0A512D9B9</accession>
<dbReference type="SUPFAM" id="SSF88659">
    <property type="entry name" value="Sigma3 and sigma4 domains of RNA polymerase sigma factors"/>
    <property type="match status" value="1"/>
</dbReference>
<sequence>MWSGADGASRGGTPRRQRLSPELADLARLIHWDGFSVTEAAQVLDLDTFIARTRYARARLDVRTALMVPVD</sequence>
<dbReference type="Gene3D" id="1.10.10.10">
    <property type="entry name" value="Winged helix-like DNA-binding domain superfamily/Winged helix DNA-binding domain"/>
    <property type="match status" value="1"/>
</dbReference>